<evidence type="ECO:0000313" key="2">
    <source>
        <dbReference type="Proteomes" id="UP000058660"/>
    </source>
</evidence>
<organism evidence="1 2">
    <name type="scientific">Thermus aquaticus (strain ATCC BAA-2747 / Y51MC23)</name>
    <dbReference type="NCBI Taxonomy" id="498848"/>
    <lineage>
        <taxon>Bacteria</taxon>
        <taxon>Thermotogati</taxon>
        <taxon>Deinococcota</taxon>
        <taxon>Deinococci</taxon>
        <taxon>Thermales</taxon>
        <taxon>Thermaceae</taxon>
        <taxon>Thermus</taxon>
    </lineage>
</organism>
<geneLocation type="plasmid" evidence="1 2">
    <name>pTA14</name>
</geneLocation>
<accession>A0ABM5VQD8</accession>
<keyword evidence="2" id="KW-1185">Reference proteome</keyword>
<gene>
    <name evidence="1" type="ORF">TO73_2619</name>
</gene>
<sequence>MTADPADYRLYRSQTAVMAAIRQAVAKGYRYYLVATTPEEKVLGAVAKLHERHRILLSPEARRARKEAGLPVAQLFLGPEPRGGVWPYALLATKRLEGEEMRSAEGKRPLQWVAWRKEAWLPTYELRKHEDTGRWTWYLTEAFYRELLEEALHHARKGDWPRLVGHLKTLGHLPMFGGVFQQITDIRRRVQKLWGDTHLRSPEGQWKAPPWKKALEDWPKRPLAASVYLYVDPEVDGPRPRTLGEWWEARRKEGA</sequence>
<dbReference type="RefSeq" id="WP_003049721.1">
    <property type="nucleotide sequence ID" value="NZ_CP010823.1"/>
</dbReference>
<dbReference type="Proteomes" id="UP000058660">
    <property type="component" value="Plasmid pTA14"/>
</dbReference>
<keyword evidence="1" id="KW-0614">Plasmid</keyword>
<dbReference type="EMBL" id="CP010823">
    <property type="protein sequence ID" value="ALJ92207.1"/>
    <property type="molecule type" value="Genomic_DNA"/>
</dbReference>
<evidence type="ECO:0000313" key="1">
    <source>
        <dbReference type="EMBL" id="ALJ92207.1"/>
    </source>
</evidence>
<name>A0ABM5VQD8_THEA5</name>
<reference evidence="2" key="1">
    <citation type="journal article" date="2015" name="PLoS ONE">
        <title>Complete Genome Sequence of Thermus aquaticus Y51MC23.</title>
        <authorList>
            <person name="Brumm P.J."/>
            <person name="Monsma S."/>
            <person name="Keough B."/>
            <person name="Jasinovica S."/>
            <person name="Ferguson E."/>
            <person name="Schoenfeld T."/>
            <person name="Lodes M."/>
            <person name="Mead D.A."/>
        </authorList>
    </citation>
    <scope>NUCLEOTIDE SEQUENCE [LARGE SCALE GENOMIC DNA]</scope>
    <source>
        <strain evidence="2">BAA-2747 / Y51MC23</strain>
    </source>
</reference>
<proteinExistence type="predicted"/>
<protein>
    <submittedName>
        <fullName evidence="1">Uncharacterized protein</fullName>
    </submittedName>
</protein>